<name>A0A6C0D972_9ZZZZ</name>
<dbReference type="EMBL" id="MN739552">
    <property type="protein sequence ID" value="QHT12890.1"/>
    <property type="molecule type" value="Genomic_DNA"/>
</dbReference>
<feature type="compositionally biased region" description="Polar residues" evidence="1">
    <location>
        <begin position="130"/>
        <end position="141"/>
    </location>
</feature>
<proteinExistence type="predicted"/>
<organism evidence="2">
    <name type="scientific">viral metagenome</name>
    <dbReference type="NCBI Taxonomy" id="1070528"/>
    <lineage>
        <taxon>unclassified sequences</taxon>
        <taxon>metagenomes</taxon>
        <taxon>organismal metagenomes</taxon>
    </lineage>
</organism>
<protein>
    <submittedName>
        <fullName evidence="2">Uncharacterized protein</fullName>
    </submittedName>
</protein>
<evidence type="ECO:0000313" key="2">
    <source>
        <dbReference type="EMBL" id="QHT12890.1"/>
    </source>
</evidence>
<feature type="region of interest" description="Disordered" evidence="1">
    <location>
        <begin position="123"/>
        <end position="183"/>
    </location>
</feature>
<accession>A0A6C0D972</accession>
<feature type="compositionally biased region" description="Polar residues" evidence="1">
    <location>
        <begin position="163"/>
        <end position="183"/>
    </location>
</feature>
<sequence>MQSRIIKRINSIMSAFVILLAVMLIGLCKGLINDTNLSYEQNMTIEVNEGQQHILSQFPILITDTTVLPITLTLPVKAVMDNFAKARLANVKATRYNKNRKNKNNNNKNKKNINNIVNNVAPKSAPIIPTQPTTNKNTVTKPQKKDARTVKRTNLRNGYVSKPNKNTKTSSRNLRGTSIADNKSVYNPPNRYCYIMLRSIKALVEC</sequence>
<dbReference type="AlphaFoldDB" id="A0A6C0D972"/>
<reference evidence="2" key="1">
    <citation type="journal article" date="2020" name="Nature">
        <title>Giant virus diversity and host interactions through global metagenomics.</title>
        <authorList>
            <person name="Schulz F."/>
            <person name="Roux S."/>
            <person name="Paez-Espino D."/>
            <person name="Jungbluth S."/>
            <person name="Walsh D.A."/>
            <person name="Denef V.J."/>
            <person name="McMahon K.D."/>
            <person name="Konstantinidis K.T."/>
            <person name="Eloe-Fadrosh E.A."/>
            <person name="Kyrpides N.C."/>
            <person name="Woyke T."/>
        </authorList>
    </citation>
    <scope>NUCLEOTIDE SEQUENCE</scope>
    <source>
        <strain evidence="2">GVMAG-M-3300023174-130</strain>
    </source>
</reference>
<evidence type="ECO:0000256" key="1">
    <source>
        <dbReference type="SAM" id="MobiDB-lite"/>
    </source>
</evidence>